<proteinExistence type="predicted"/>
<organism evidence="1 2">
    <name type="scientific">Enterococcus rivorum</name>
    <dbReference type="NCBI Taxonomy" id="762845"/>
    <lineage>
        <taxon>Bacteria</taxon>
        <taxon>Bacillati</taxon>
        <taxon>Bacillota</taxon>
        <taxon>Bacilli</taxon>
        <taxon>Lactobacillales</taxon>
        <taxon>Enterococcaceae</taxon>
        <taxon>Enterococcus</taxon>
    </lineage>
</organism>
<name>A0A1E5KZ69_9ENTE</name>
<sequence>MVWENLKKHISEMKPSERTFSGFEFRYKKFDCIGILSIVESDLETSKYGIAKIYVYKNQDLDNCLVVYPSWTDMSISPNITAFYNFFEIETSYNGDHFKELKANFMSNTDLFIPPNFQSNLAPAIERASIHTLISNDPVDPNKRYCIGLKLNGNKKNGNRKKRTDYNDEKSRHLKKRLYAIVGEHKEISFNYSKNIKEEKDDWEILRRFVENNSEYGFLNYQKK</sequence>
<dbReference type="InterPro" id="IPR046100">
    <property type="entry name" value="DUF6037"/>
</dbReference>
<evidence type="ECO:0000313" key="1">
    <source>
        <dbReference type="EMBL" id="OEH83128.1"/>
    </source>
</evidence>
<evidence type="ECO:0000313" key="2">
    <source>
        <dbReference type="Proteomes" id="UP000095256"/>
    </source>
</evidence>
<dbReference type="AlphaFoldDB" id="A0A1E5KZ69"/>
<reference evidence="1 2" key="1">
    <citation type="submission" date="2016-09" db="EMBL/GenBank/DDBJ databases">
        <authorList>
            <person name="Capua I."/>
            <person name="De Benedictis P."/>
            <person name="Joannis T."/>
            <person name="Lombin L.H."/>
            <person name="Cattoli G."/>
        </authorList>
    </citation>
    <scope>NUCLEOTIDE SEQUENCE [LARGE SCALE GENOMIC DNA]</scope>
    <source>
        <strain evidence="1 2">LMG 25899</strain>
    </source>
</reference>
<dbReference type="EMBL" id="MIEK01000012">
    <property type="protein sequence ID" value="OEH83128.1"/>
    <property type="molecule type" value="Genomic_DNA"/>
</dbReference>
<protein>
    <submittedName>
        <fullName evidence="1">Uncharacterized protein</fullName>
    </submittedName>
</protein>
<keyword evidence="2" id="KW-1185">Reference proteome</keyword>
<dbReference type="Proteomes" id="UP000095256">
    <property type="component" value="Unassembled WGS sequence"/>
</dbReference>
<dbReference type="OrthoDB" id="9775140at2"/>
<comment type="caution">
    <text evidence="1">The sequence shown here is derived from an EMBL/GenBank/DDBJ whole genome shotgun (WGS) entry which is preliminary data.</text>
</comment>
<dbReference type="Pfam" id="PF19503">
    <property type="entry name" value="DUF6037"/>
    <property type="match status" value="1"/>
</dbReference>
<accession>A0A1E5KZ69</accession>
<dbReference type="STRING" id="762845.BCR26_02340"/>
<gene>
    <name evidence="1" type="ORF">BCR26_02340</name>
</gene>
<dbReference type="RefSeq" id="WP_069698083.1">
    <property type="nucleotide sequence ID" value="NZ_JAGGMA010000002.1"/>
</dbReference>